<dbReference type="PROSITE" id="PS00211">
    <property type="entry name" value="ABC_TRANSPORTER_1"/>
    <property type="match status" value="1"/>
</dbReference>
<dbReference type="SUPFAM" id="SSF90123">
    <property type="entry name" value="ABC transporter transmembrane region"/>
    <property type="match status" value="1"/>
</dbReference>
<keyword evidence="3 8" id="KW-0812">Transmembrane</keyword>
<dbReference type="Gene3D" id="1.20.1560.10">
    <property type="entry name" value="ABC transporter type 1, transmembrane domain"/>
    <property type="match status" value="1"/>
</dbReference>
<dbReference type="Gene3D" id="3.40.50.300">
    <property type="entry name" value="P-loop containing nucleotide triphosphate hydrolases"/>
    <property type="match status" value="1"/>
</dbReference>
<evidence type="ECO:0000313" key="12">
    <source>
        <dbReference type="Proteomes" id="UP000231057"/>
    </source>
</evidence>
<keyword evidence="6 8" id="KW-1133">Transmembrane helix</keyword>
<feature type="transmembrane region" description="Helical" evidence="8">
    <location>
        <begin position="265"/>
        <end position="286"/>
    </location>
</feature>
<dbReference type="InterPro" id="IPR017871">
    <property type="entry name" value="ABC_transporter-like_CS"/>
</dbReference>
<dbReference type="CDD" id="cd03223">
    <property type="entry name" value="ABCD_peroxisomal_ALDP"/>
    <property type="match status" value="1"/>
</dbReference>
<evidence type="ECO:0000256" key="8">
    <source>
        <dbReference type="SAM" id="Phobius"/>
    </source>
</evidence>
<sequence length="647" mass="72945">MSQPSHRFDARVWGQFITIAQPYFFPRDRRGSSGIFILLLFLVIALMFGCLFALTAAVTFGLNALAPELMGQIAGGLMDLIRSLWSDPFSRSLILATVIVPLGVFVLLRRDLLPRWQAWTLLGLLLMLSLSVSGLNVIISFVGRFFQTALAEKNADTYWRFLGVYAGVFVVGTPIVVIYRYVREYLGLCWRDWLTRHFLDRYFQNRSYYAIENASDIDNPDQRITEDIRSFTQTSLQFLLIILSDIIDLVAFSGILWSISQTLTLTLIGYAVVGTVVTILIGQRLIRLNFNQLRREADFRYGLVHVRDNAESIAFYRGEAQESLQVRQRFIEVLRNFNLLIGWQRNLDFFTTAYNYFVIIVPAAVVAPRYFAGEIDFGAISQASFAFSQVLGSLSIIVNQFANLSGFIAGIERLAEFNDALVTPVSLGESQIELVEQPRFALEKVTIATPNLARQLVQDVTFALDSGESVVIMGPSGVGKSSMLRAIAGLWQSGSGRIIRPPISDVLFLPQRPYMVLGTLRTQLLYPGGDRDTSDDGLLYALAQVNLEHLPDRVGGFDVELAWDDVLSLGEQQRLAIARLLLNKRPYAILDEATSALDLDNEQRVYAHIQRIAHNYISVGHRESLIQYHTYILELKSNQAWEFRPAH</sequence>
<evidence type="ECO:0000256" key="1">
    <source>
        <dbReference type="ARBA" id="ARBA00004651"/>
    </source>
</evidence>
<dbReference type="GO" id="GO:0140359">
    <property type="term" value="F:ABC-type transporter activity"/>
    <property type="evidence" value="ECO:0007669"/>
    <property type="project" value="InterPro"/>
</dbReference>
<keyword evidence="12" id="KW-1185">Reference proteome</keyword>
<comment type="subcellular location">
    <subcellularLocation>
        <location evidence="1">Cell membrane</location>
        <topology evidence="1">Multi-pass membrane protein</topology>
    </subcellularLocation>
</comment>
<dbReference type="GO" id="GO:0005524">
    <property type="term" value="F:ATP binding"/>
    <property type="evidence" value="ECO:0007669"/>
    <property type="project" value="UniProtKB-KW"/>
</dbReference>
<feature type="transmembrane region" description="Helical" evidence="8">
    <location>
        <begin position="120"/>
        <end position="146"/>
    </location>
</feature>
<reference evidence="11 12" key="1">
    <citation type="submission" date="2016-11" db="EMBL/GenBank/DDBJ databases">
        <title>Complete genome sequence of thermophilic cyanobacteria strain Synechococcus sp. PCC6715.</title>
        <authorList>
            <person name="Tang J."/>
            <person name="Daroch M."/>
            <person name="Liang Y."/>
            <person name="Jiang D."/>
            <person name="Shah M."/>
        </authorList>
    </citation>
    <scope>NUCLEOTIDE SEQUENCE [LARGE SCALE GENOMIC DNA]</scope>
    <source>
        <strain evidence="11 12">PCC 6715</strain>
    </source>
</reference>
<dbReference type="SMART" id="SM00382">
    <property type="entry name" value="AAA"/>
    <property type="match status" value="1"/>
</dbReference>
<evidence type="ECO:0000256" key="7">
    <source>
        <dbReference type="ARBA" id="ARBA00023136"/>
    </source>
</evidence>
<dbReference type="SUPFAM" id="SSF52540">
    <property type="entry name" value="P-loop containing nucleoside triphosphate hydrolases"/>
    <property type="match status" value="1"/>
</dbReference>
<keyword evidence="2" id="KW-0813">Transport</keyword>
<dbReference type="InterPro" id="IPR027417">
    <property type="entry name" value="P-loop_NTPase"/>
</dbReference>
<feature type="transmembrane region" description="Helical" evidence="8">
    <location>
        <begin position="158"/>
        <end position="182"/>
    </location>
</feature>
<dbReference type="Pfam" id="PF06472">
    <property type="entry name" value="ABC_membrane_2"/>
    <property type="match status" value="1"/>
</dbReference>
<organism evidence="11 12">
    <name type="scientific">Parathermosynechococcus lividus PCC 6715</name>
    <dbReference type="NCBI Taxonomy" id="1917166"/>
    <lineage>
        <taxon>Bacteria</taxon>
        <taxon>Bacillati</taxon>
        <taxon>Cyanobacteriota</taxon>
        <taxon>Cyanophyceae</taxon>
        <taxon>Acaryochloridales</taxon>
        <taxon>Thermosynechococcaceae</taxon>
        <taxon>Parathermosynechococcus</taxon>
    </lineage>
</organism>
<reference evidence="12" key="2">
    <citation type="journal article" date="2022" name="Front. Microbiol.">
        <title>Comparative Genomic Analysis Revealed Distinct Molecular Components and Organization of CO2-Concentrating Mechanism in Thermophilic Cyanobacteria.</title>
        <authorList>
            <person name="Tang J."/>
            <person name="Zhou H."/>
            <person name="Yao D."/>
            <person name="Riaz S."/>
            <person name="You D."/>
            <person name="Klepacz-Smolka A."/>
            <person name="Daroch M."/>
        </authorList>
    </citation>
    <scope>NUCLEOTIDE SEQUENCE [LARGE SCALE GENOMIC DNA]</scope>
    <source>
        <strain evidence="12">PCC 6715</strain>
    </source>
</reference>
<evidence type="ECO:0000256" key="5">
    <source>
        <dbReference type="ARBA" id="ARBA00022840"/>
    </source>
</evidence>
<evidence type="ECO:0000259" key="9">
    <source>
        <dbReference type="PROSITE" id="PS50893"/>
    </source>
</evidence>
<feature type="domain" description="ABC transmembrane type-1" evidence="10">
    <location>
        <begin position="121"/>
        <end position="406"/>
    </location>
</feature>
<dbReference type="PROSITE" id="PS50893">
    <property type="entry name" value="ABC_TRANSPORTER_2"/>
    <property type="match status" value="1"/>
</dbReference>
<evidence type="ECO:0000256" key="3">
    <source>
        <dbReference type="ARBA" id="ARBA00022692"/>
    </source>
</evidence>
<feature type="domain" description="ABC transporter" evidence="9">
    <location>
        <begin position="440"/>
        <end position="646"/>
    </location>
</feature>
<dbReference type="InterPro" id="IPR003439">
    <property type="entry name" value="ABC_transporter-like_ATP-bd"/>
</dbReference>
<keyword evidence="4" id="KW-0547">Nucleotide-binding</keyword>
<evidence type="ECO:0000256" key="2">
    <source>
        <dbReference type="ARBA" id="ARBA00022448"/>
    </source>
</evidence>
<dbReference type="PANTHER" id="PTHR11384:SF59">
    <property type="entry name" value="LYSOSOMAL COBALAMIN TRANSPORTER ABCD4"/>
    <property type="match status" value="1"/>
</dbReference>
<protein>
    <submittedName>
        <fullName evidence="11">ABC transporter ATP-binding protein</fullName>
    </submittedName>
</protein>
<evidence type="ECO:0000313" key="11">
    <source>
        <dbReference type="EMBL" id="ATS18112.1"/>
    </source>
</evidence>
<dbReference type="InterPro" id="IPR003593">
    <property type="entry name" value="AAA+_ATPase"/>
</dbReference>
<dbReference type="PROSITE" id="PS50929">
    <property type="entry name" value="ABC_TM1F"/>
    <property type="match status" value="1"/>
</dbReference>
<keyword evidence="7 8" id="KW-0472">Membrane</keyword>
<dbReference type="PANTHER" id="PTHR11384">
    <property type="entry name" value="ATP-BINDING CASSETTE, SUB-FAMILY D MEMBER"/>
    <property type="match status" value="1"/>
</dbReference>
<evidence type="ECO:0000259" key="10">
    <source>
        <dbReference type="PROSITE" id="PS50929"/>
    </source>
</evidence>
<keyword evidence="5 11" id="KW-0067">ATP-binding</keyword>
<dbReference type="RefSeq" id="WP_198406160.1">
    <property type="nucleotide sequence ID" value="NZ_CP018092.1"/>
</dbReference>
<dbReference type="InterPro" id="IPR011527">
    <property type="entry name" value="ABC1_TM_dom"/>
</dbReference>
<gene>
    <name evidence="11" type="ORF">BRW62_04390</name>
</gene>
<dbReference type="InterPro" id="IPR036640">
    <property type="entry name" value="ABC1_TM_sf"/>
</dbReference>
<accession>A0A2D2Q0S9</accession>
<dbReference type="KEGG" id="slw:BRW62_04390"/>
<dbReference type="EMBL" id="CP018092">
    <property type="protein sequence ID" value="ATS18112.1"/>
    <property type="molecule type" value="Genomic_DNA"/>
</dbReference>
<evidence type="ECO:0000256" key="6">
    <source>
        <dbReference type="ARBA" id="ARBA00022989"/>
    </source>
</evidence>
<dbReference type="GO" id="GO:0016887">
    <property type="term" value="F:ATP hydrolysis activity"/>
    <property type="evidence" value="ECO:0007669"/>
    <property type="project" value="InterPro"/>
</dbReference>
<dbReference type="InterPro" id="IPR050835">
    <property type="entry name" value="ABC_transporter_sub-D"/>
</dbReference>
<dbReference type="GO" id="GO:0005886">
    <property type="term" value="C:plasma membrane"/>
    <property type="evidence" value="ECO:0007669"/>
    <property type="project" value="UniProtKB-SubCell"/>
</dbReference>
<feature type="transmembrane region" description="Helical" evidence="8">
    <location>
        <begin position="35"/>
        <end position="60"/>
    </location>
</feature>
<proteinExistence type="predicted"/>
<name>A0A2D2Q0S9_PARLV</name>
<dbReference type="AlphaFoldDB" id="A0A2D2Q0S9"/>
<feature type="transmembrane region" description="Helical" evidence="8">
    <location>
        <begin position="353"/>
        <end position="371"/>
    </location>
</feature>
<feature type="transmembrane region" description="Helical" evidence="8">
    <location>
        <begin position="89"/>
        <end position="108"/>
    </location>
</feature>
<dbReference type="Pfam" id="PF00005">
    <property type="entry name" value="ABC_tran"/>
    <property type="match status" value="1"/>
</dbReference>
<dbReference type="Proteomes" id="UP000231057">
    <property type="component" value="Chromosome"/>
</dbReference>
<evidence type="ECO:0000256" key="4">
    <source>
        <dbReference type="ARBA" id="ARBA00022741"/>
    </source>
</evidence>
<feature type="transmembrane region" description="Helical" evidence="8">
    <location>
        <begin position="238"/>
        <end position="259"/>
    </location>
</feature>